<name>G6E7L2_9SPHN</name>
<protein>
    <submittedName>
        <fullName evidence="1">Uncharacterized protein</fullName>
    </submittedName>
</protein>
<dbReference type="EMBL" id="AGFM01000006">
    <property type="protein sequence ID" value="EHJ62835.1"/>
    <property type="molecule type" value="Genomic_DNA"/>
</dbReference>
<comment type="caution">
    <text evidence="1">The sequence shown here is derived from an EMBL/GenBank/DDBJ whole genome shotgun (WGS) entry which is preliminary data.</text>
</comment>
<accession>G6E7L2</accession>
<dbReference type="Proteomes" id="UP000004030">
    <property type="component" value="Unassembled WGS sequence"/>
</dbReference>
<proteinExistence type="predicted"/>
<gene>
    <name evidence="1" type="ORF">NSU_0347</name>
</gene>
<evidence type="ECO:0000313" key="1">
    <source>
        <dbReference type="EMBL" id="EHJ62835.1"/>
    </source>
</evidence>
<dbReference type="KEGG" id="npn:JI59_18350"/>
<keyword evidence="2" id="KW-1185">Reference proteome</keyword>
<sequence length="128" mass="13201">MAIARRVDGLSAFTGSDLKFVFSLVGVDMTGETGVFNIATAPEASPAIAATVTLIEVIYDDDGVPTSILQAYASKAAVQAAKAVLAPSDEGANLNLYYEFRVSALAGETGSDAETTLMYGAFPIKGSI</sequence>
<dbReference type="RefSeq" id="WP_007011264.1">
    <property type="nucleotide sequence ID" value="NZ_AGFM01000006.1"/>
</dbReference>
<dbReference type="PATRIC" id="fig|1088721.3.peg.343"/>
<dbReference type="STRING" id="1088721.JI59_18350"/>
<organism evidence="1 2">
    <name type="scientific">Novosphingobium pentaromativorans US6-1</name>
    <dbReference type="NCBI Taxonomy" id="1088721"/>
    <lineage>
        <taxon>Bacteria</taxon>
        <taxon>Pseudomonadati</taxon>
        <taxon>Pseudomonadota</taxon>
        <taxon>Alphaproteobacteria</taxon>
        <taxon>Sphingomonadales</taxon>
        <taxon>Sphingomonadaceae</taxon>
        <taxon>Novosphingobium</taxon>
    </lineage>
</organism>
<dbReference type="AlphaFoldDB" id="G6E7L2"/>
<reference evidence="1 2" key="1">
    <citation type="journal article" date="2012" name="J. Bacteriol.">
        <title>Genome sequence of benzo(a)pyrene-degrading bacterium Novosphingobium pentaromativorans US6-1.</title>
        <authorList>
            <person name="Luo Y.R."/>
            <person name="Kang S.G."/>
            <person name="Kim S.J."/>
            <person name="Kim M.R."/>
            <person name="Li N."/>
            <person name="Lee J.H."/>
            <person name="Kwon K.K."/>
        </authorList>
    </citation>
    <scope>NUCLEOTIDE SEQUENCE [LARGE SCALE GENOMIC DNA]</scope>
    <source>
        <strain evidence="1 2">US6-1</strain>
    </source>
</reference>
<evidence type="ECO:0000313" key="2">
    <source>
        <dbReference type="Proteomes" id="UP000004030"/>
    </source>
</evidence>